<keyword evidence="4" id="KW-1185">Reference proteome</keyword>
<name>A0A0K0DUE7_STRER</name>
<evidence type="ECO:0000256" key="1">
    <source>
        <dbReference type="SAM" id="Coils"/>
    </source>
</evidence>
<feature type="transmembrane region" description="Helical" evidence="3">
    <location>
        <begin position="375"/>
        <end position="397"/>
    </location>
</feature>
<organism evidence="5">
    <name type="scientific">Strongyloides stercoralis</name>
    <name type="common">Threadworm</name>
    <dbReference type="NCBI Taxonomy" id="6248"/>
    <lineage>
        <taxon>Eukaryota</taxon>
        <taxon>Metazoa</taxon>
        <taxon>Ecdysozoa</taxon>
        <taxon>Nematoda</taxon>
        <taxon>Chromadorea</taxon>
        <taxon>Rhabditida</taxon>
        <taxon>Tylenchina</taxon>
        <taxon>Panagrolaimomorpha</taxon>
        <taxon>Strongyloidoidea</taxon>
        <taxon>Strongyloididae</taxon>
        <taxon>Strongyloides</taxon>
    </lineage>
</organism>
<keyword evidence="1" id="KW-0175">Coiled coil</keyword>
<feature type="compositionally biased region" description="Basic and acidic residues" evidence="2">
    <location>
        <begin position="153"/>
        <end position="166"/>
    </location>
</feature>
<reference evidence="5" key="1">
    <citation type="submission" date="2015-08" db="UniProtKB">
        <authorList>
            <consortium name="WormBaseParasite"/>
        </authorList>
    </citation>
    <scope>IDENTIFICATION</scope>
</reference>
<keyword evidence="3" id="KW-0812">Transmembrane</keyword>
<dbReference type="WBParaSite" id="SSTP_0000086000.1">
    <property type="protein sequence ID" value="SSTP_0000086000.1"/>
    <property type="gene ID" value="SSTP_0000086000"/>
</dbReference>
<sequence length="431" mass="51924">MGWYCFRFWLIYRFALAILAHLNFGFSLELDCVYFCLWKAYDLLWFWMHFLICICVPALRPENYLLVVINLILKKCTTYKDKTFRFIYNDLYNWKKSKVELDLERILTLEENKRKNKQYEVDSDEEDDTTIPINTKELSVKRLYPDLPEIVDKTKTDDDISDKETDSSDDFDREIDDDLEDRMNENNHNSFKEQSQPMLLKREKEINTKKDDKNTKLGNIIGKLPLKKINPLKLVKKDENTKSPISEEEKKEQEEMKARLKREKEERKALINEIKARRKAELQILAKKERDRRNLANIIEHSLNAWRMMASFAILVGNSRKTFLPNEILKPGQYVKETDPEFLMFFSATLFLEIFLFWIRIFWTHIQHWKLCCRIGLFKHVLWLAFVIIVGIITMYLPMHYVHEDLDVTWCNIKNDSNYRWIQNVVEYEFF</sequence>
<dbReference type="AlphaFoldDB" id="A0A0K0DUE7"/>
<proteinExistence type="predicted"/>
<feature type="transmembrane region" description="Helical" evidence="3">
    <location>
        <begin position="342"/>
        <end position="363"/>
    </location>
</feature>
<evidence type="ECO:0000256" key="2">
    <source>
        <dbReference type="SAM" id="MobiDB-lite"/>
    </source>
</evidence>
<feature type="region of interest" description="Disordered" evidence="2">
    <location>
        <begin position="153"/>
        <end position="174"/>
    </location>
</feature>
<keyword evidence="3" id="KW-1133">Transmembrane helix</keyword>
<keyword evidence="3" id="KW-0472">Membrane</keyword>
<feature type="transmembrane region" description="Helical" evidence="3">
    <location>
        <begin position="6"/>
        <end position="28"/>
    </location>
</feature>
<feature type="transmembrane region" description="Helical" evidence="3">
    <location>
        <begin position="40"/>
        <end position="59"/>
    </location>
</feature>
<protein>
    <submittedName>
        <fullName evidence="5">G_PROTEIN_RECEP_F1_2 domain-containing protein</fullName>
    </submittedName>
</protein>
<evidence type="ECO:0000313" key="4">
    <source>
        <dbReference type="Proteomes" id="UP000035681"/>
    </source>
</evidence>
<feature type="coiled-coil region" evidence="1">
    <location>
        <begin position="246"/>
        <end position="280"/>
    </location>
</feature>
<dbReference type="WBParaSite" id="TCONS_00005839.p1">
    <property type="protein sequence ID" value="TCONS_00005839.p1"/>
    <property type="gene ID" value="XLOC_004058"/>
</dbReference>
<evidence type="ECO:0000256" key="3">
    <source>
        <dbReference type="SAM" id="Phobius"/>
    </source>
</evidence>
<evidence type="ECO:0000313" key="5">
    <source>
        <dbReference type="WBParaSite" id="SSTP_0000086000.1"/>
    </source>
</evidence>
<dbReference type="Proteomes" id="UP000035681">
    <property type="component" value="Unplaced"/>
</dbReference>
<accession>A0A0K0DUE7</accession>